<organism evidence="1 2">
    <name type="scientific">Streptomyces phage BRock</name>
    <dbReference type="NCBI Taxonomy" id="1913591"/>
    <lineage>
        <taxon>Viruses</taxon>
        <taxon>Duplodnaviria</taxon>
        <taxon>Heunggongvirae</taxon>
        <taxon>Uroviricota</taxon>
        <taxon>Caudoviricetes</taxon>
        <taxon>Borockvirus</taxon>
        <taxon>Borockvirus brock</taxon>
    </lineage>
</organism>
<dbReference type="RefSeq" id="YP_009831908.1">
    <property type="nucleotide sequence ID" value="NC_048650.1"/>
</dbReference>
<name>A0A1J0GW97_9CAUD</name>
<protein>
    <submittedName>
        <fullName evidence="1">Uncharacterized protein</fullName>
    </submittedName>
</protein>
<dbReference type="EMBL" id="KX925554">
    <property type="protein sequence ID" value="APC46443.2"/>
    <property type="molecule type" value="Genomic_DNA"/>
</dbReference>
<dbReference type="GeneID" id="55601597"/>
<accession>A0A1J0GW97</accession>
<sequence>MSLIEEASVRCENAAERFEILFARSRQGKFGLMDAEELKFLEVEIQLIQAEALTALARRQ</sequence>
<keyword evidence="2" id="KW-1185">Reference proteome</keyword>
<proteinExistence type="predicted"/>
<evidence type="ECO:0000313" key="1">
    <source>
        <dbReference type="EMBL" id="APC46443.2"/>
    </source>
</evidence>
<dbReference type="KEGG" id="vg:55601597"/>
<evidence type="ECO:0000313" key="2">
    <source>
        <dbReference type="Proteomes" id="UP000224898"/>
    </source>
</evidence>
<dbReference type="Proteomes" id="UP000224898">
    <property type="component" value="Segment"/>
</dbReference>
<reference evidence="1 2" key="1">
    <citation type="submission" date="2016-09" db="EMBL/GenBank/DDBJ databases">
        <title>Complete Genome Sequence of Streptomyces 5a phage BRock.</title>
        <authorList>
            <person name="Crossman A."/>
            <person name="Baron S."/>
            <person name="Jamdagni P."/>
            <person name="Khatri P."/>
            <person name="Sharma D."/>
            <person name="Pandey M."/>
            <person name="Goyal S."/>
            <person name="Kumar S."/>
            <person name="Phogat A."/>
            <person name="Chawla G."/>
            <person name="Pasricha M."/>
            <person name="Gupta K."/>
            <person name="Bazzad D."/>
            <person name="Aggarwal V."/>
            <person name="Poughat A."/>
            <person name="Singh K."/>
            <person name="Rana P."/>
            <person name="Gautam R."/>
            <person name="Sharma V."/>
            <person name="Tyagi D."/>
            <person name="Shahi A."/>
            <person name="Jangra N."/>
            <person name="Malik M."/>
            <person name="Sidhu P.K."/>
            <person name="Malik S."/>
            <person name="Ghalyan Y."/>
            <person name="Sharma S.S."/>
            <person name="Malik A."/>
            <person name="Chuttani R."/>
            <person name="Bamal N."/>
            <person name="Bhadula D."/>
            <person name="Batra A."/>
            <person name="Temple L."/>
            <person name="Nehra K."/>
        </authorList>
    </citation>
    <scope>NUCLEOTIDE SEQUENCE [LARGE SCALE GENOMIC DNA]</scope>
</reference>